<feature type="compositionally biased region" description="Basic and acidic residues" evidence="13">
    <location>
        <begin position="144"/>
        <end position="163"/>
    </location>
</feature>
<dbReference type="Gene3D" id="3.40.50.300">
    <property type="entry name" value="P-loop containing nucleotide triphosphate hydrolases"/>
    <property type="match status" value="3"/>
</dbReference>
<dbReference type="RefSeq" id="XP_015593943.1">
    <property type="nucleotide sequence ID" value="XM_015738457.2"/>
</dbReference>
<feature type="compositionally biased region" description="Basic and acidic residues" evidence="13">
    <location>
        <begin position="121"/>
        <end position="132"/>
    </location>
</feature>
<sequence>METPEEFIFPFPPYAIQEDFMKNLYFCLENGKLGIFESPTGTGKSLSIICGALKWLLDHEERQKSDLIEKIQEIDSSIKESEKKADHDWFFVQSSQLEFAAERRILQQKLNMIIKHNEKREKLKERVQNNKENKKRYYKPKPGKSKDSLKDIDQDSKEGEAKNDTIDEDFLLDDFLEHSDSSEDEDTQEDIYKNSKIYFCSRTHSQLKQFVSELKKTPYSDKIALVPLASRQNYCINKEVKKLKHVNFINERCLQLQKKCTTAKKEKDLKRLKSSTCCPYMPGDQQRLIADILSEVQDVEDIVQNSQELKTCPYYATRNSIPDSQIILVPYNTILHKSTRISSGIDLKGNILIIDEAHNLLEAIEHIHSAMITGRNVLHCYSQLTQYQQRYQHLFSAKNVLYLSQLCFCLKKLLKFFGATVKSSPDDASDPSKQSTKFYTVEDFETASELDTINIFELLDFVKNSKLNRKLQGYLEKYGGETQIQEVELRKTGITAFLKTIKAHNLARYEMEAEQKELLFDKEVSSNPLMTIVSFLECLKSSCEDGRILLVPGKTIGQGVMKFLLLNPAAYFNDIVKEARAVIVAGGTMEPISDFKDRLFIKAGASPERIMSFSCDHVVPKDNIMTRIVTHGPNAKQFIFTYGERASHCLLEELSRSLINICNVVPAGIVVFLQSYTYEEVVYKYLVDQKYLNKISDKKRVFREPKYANQVSQVLEEYAEAVKNPQPPQNGALLFSVVGGKLSEGLNFSDDLGRCVIVVGMPYPNLFAPEIREKMNYLNENVGYNTGTMYYENACMKAVNQCIGRAVRHINDYAGVILLDQRYTTKKTSLPRWIQRSLSVDNSFGMTIRNLAKFYSTKKHAERISSQS</sequence>
<gene>
    <name evidence="16 17 18 19" type="primary">LOC107267149</name>
</gene>
<keyword evidence="8" id="KW-0067">ATP-binding</keyword>
<dbReference type="GO" id="GO:0016818">
    <property type="term" value="F:hydrolase activity, acting on acid anhydrides, in phosphorus-containing anhydrides"/>
    <property type="evidence" value="ECO:0007669"/>
    <property type="project" value="InterPro"/>
</dbReference>
<dbReference type="GeneID" id="107267149"/>
<keyword evidence="10" id="KW-0411">Iron-sulfur</keyword>
<evidence type="ECO:0000256" key="2">
    <source>
        <dbReference type="ARBA" id="ARBA00004123"/>
    </source>
</evidence>
<evidence type="ECO:0000256" key="11">
    <source>
        <dbReference type="ARBA" id="ARBA00023235"/>
    </source>
</evidence>
<dbReference type="InterPro" id="IPR006554">
    <property type="entry name" value="Helicase-like_DEXD_c2"/>
</dbReference>
<evidence type="ECO:0000313" key="17">
    <source>
        <dbReference type="RefSeq" id="XP_015593944.1"/>
    </source>
</evidence>
<keyword evidence="6" id="KW-0378">Hydrolase</keyword>
<dbReference type="GO" id="GO:0005524">
    <property type="term" value="F:ATP binding"/>
    <property type="evidence" value="ECO:0007669"/>
    <property type="project" value="UniProtKB-KW"/>
</dbReference>
<evidence type="ECO:0000313" key="18">
    <source>
        <dbReference type="RefSeq" id="XP_015593945.1"/>
    </source>
</evidence>
<keyword evidence="15" id="KW-1185">Reference proteome</keyword>
<dbReference type="SUPFAM" id="SSF52540">
    <property type="entry name" value="P-loop containing nucleoside triphosphate hydrolases"/>
    <property type="match status" value="1"/>
</dbReference>
<protein>
    <submittedName>
        <fullName evidence="16 17">ATP-dependent DNA helicase DDX11 isoform X1</fullName>
    </submittedName>
</protein>
<dbReference type="InterPro" id="IPR010614">
    <property type="entry name" value="RAD3-like_helicase_DEAD"/>
</dbReference>
<dbReference type="GO" id="GO:0034085">
    <property type="term" value="P:establishment of sister chromatid cohesion"/>
    <property type="evidence" value="ECO:0007669"/>
    <property type="project" value="TreeGrafter"/>
</dbReference>
<dbReference type="PROSITE" id="PS51193">
    <property type="entry name" value="HELICASE_ATP_BIND_2"/>
    <property type="match status" value="1"/>
</dbReference>
<dbReference type="Pfam" id="PF13307">
    <property type="entry name" value="Helicase_C_2"/>
    <property type="match status" value="1"/>
</dbReference>
<keyword evidence="12" id="KW-0539">Nucleus</keyword>
<evidence type="ECO:0000256" key="7">
    <source>
        <dbReference type="ARBA" id="ARBA00022806"/>
    </source>
</evidence>
<evidence type="ECO:0000313" key="16">
    <source>
        <dbReference type="RefSeq" id="XP_015593943.1"/>
    </source>
</evidence>
<dbReference type="GO" id="GO:0046872">
    <property type="term" value="F:metal ion binding"/>
    <property type="evidence" value="ECO:0007669"/>
    <property type="project" value="UniProtKB-KW"/>
</dbReference>
<comment type="cofactor">
    <cofactor evidence="1">
        <name>[4Fe-4S] cluster</name>
        <dbReference type="ChEBI" id="CHEBI:49883"/>
    </cofactor>
</comment>
<dbReference type="CDD" id="cd18788">
    <property type="entry name" value="SF2_C_XPD"/>
    <property type="match status" value="1"/>
</dbReference>
<evidence type="ECO:0000256" key="9">
    <source>
        <dbReference type="ARBA" id="ARBA00023004"/>
    </source>
</evidence>
<dbReference type="GO" id="GO:0006139">
    <property type="term" value="P:nucleobase-containing compound metabolic process"/>
    <property type="evidence" value="ECO:0007669"/>
    <property type="project" value="InterPro"/>
</dbReference>
<dbReference type="PANTHER" id="PTHR11472">
    <property type="entry name" value="DNA REPAIR DEAD HELICASE RAD3/XP-D SUBFAMILY MEMBER"/>
    <property type="match status" value="1"/>
</dbReference>
<feature type="domain" description="Helicase ATP-binding" evidence="14">
    <location>
        <begin position="3"/>
        <end position="407"/>
    </location>
</feature>
<dbReference type="NCBIfam" id="TIGR00604">
    <property type="entry name" value="rad3"/>
    <property type="match status" value="1"/>
</dbReference>
<name>A0AAJ7BTG0_CEPCN</name>
<evidence type="ECO:0000313" key="15">
    <source>
        <dbReference type="Proteomes" id="UP000694920"/>
    </source>
</evidence>
<evidence type="ECO:0000259" key="14">
    <source>
        <dbReference type="PROSITE" id="PS51193"/>
    </source>
</evidence>
<evidence type="ECO:0000256" key="12">
    <source>
        <dbReference type="ARBA" id="ARBA00023242"/>
    </source>
</evidence>
<comment type="subcellular location">
    <subcellularLocation>
        <location evidence="2">Nucleus</location>
    </subcellularLocation>
</comment>
<dbReference type="SMART" id="SM00491">
    <property type="entry name" value="HELICc2"/>
    <property type="match status" value="1"/>
</dbReference>
<evidence type="ECO:0000256" key="6">
    <source>
        <dbReference type="ARBA" id="ARBA00022801"/>
    </source>
</evidence>
<reference evidence="16 17" key="1">
    <citation type="submission" date="2025-04" db="UniProtKB">
        <authorList>
            <consortium name="RefSeq"/>
        </authorList>
    </citation>
    <scope>IDENTIFICATION</scope>
</reference>
<keyword evidence="9" id="KW-0408">Iron</keyword>
<dbReference type="GO" id="GO:0003678">
    <property type="term" value="F:DNA helicase activity"/>
    <property type="evidence" value="ECO:0007669"/>
    <property type="project" value="InterPro"/>
</dbReference>
<comment type="similarity">
    <text evidence="3">Belongs to the DEAD box helicase family. DEAH subfamily. DDX11/CHL1 sub-subfamily.</text>
</comment>
<accession>A0AAJ7BTG0</accession>
<evidence type="ECO:0000256" key="1">
    <source>
        <dbReference type="ARBA" id="ARBA00001966"/>
    </source>
</evidence>
<evidence type="ECO:0000313" key="19">
    <source>
        <dbReference type="RefSeq" id="XP_024940162.1"/>
    </source>
</evidence>
<proteinExistence type="inferred from homology"/>
<dbReference type="GO" id="GO:0051536">
    <property type="term" value="F:iron-sulfur cluster binding"/>
    <property type="evidence" value="ECO:0007669"/>
    <property type="project" value="UniProtKB-KW"/>
</dbReference>
<keyword evidence="5" id="KW-0547">Nucleotide-binding</keyword>
<keyword evidence="4" id="KW-0479">Metal-binding</keyword>
<keyword evidence="7 16" id="KW-0347">Helicase</keyword>
<dbReference type="InterPro" id="IPR027417">
    <property type="entry name" value="P-loop_NTPase"/>
</dbReference>
<dbReference type="RefSeq" id="XP_024940162.1">
    <property type="nucleotide sequence ID" value="XM_025084394.1"/>
</dbReference>
<evidence type="ECO:0000256" key="13">
    <source>
        <dbReference type="SAM" id="MobiDB-lite"/>
    </source>
</evidence>
<feature type="region of interest" description="Disordered" evidence="13">
    <location>
        <begin position="121"/>
        <end position="163"/>
    </location>
</feature>
<dbReference type="RefSeq" id="XP_015593945.1">
    <property type="nucleotide sequence ID" value="XM_015738459.2"/>
</dbReference>
<dbReference type="GO" id="GO:0003677">
    <property type="term" value="F:DNA binding"/>
    <property type="evidence" value="ECO:0007669"/>
    <property type="project" value="InterPro"/>
</dbReference>
<dbReference type="InterPro" id="IPR014013">
    <property type="entry name" value="Helic_SF1/SF2_ATP-bd_DinG/Rad3"/>
</dbReference>
<evidence type="ECO:0000256" key="3">
    <source>
        <dbReference type="ARBA" id="ARBA00008435"/>
    </source>
</evidence>
<keyword evidence="11" id="KW-0413">Isomerase</keyword>
<dbReference type="AlphaFoldDB" id="A0AAJ7BTG0"/>
<dbReference type="Pfam" id="PF06733">
    <property type="entry name" value="DEAD_2"/>
    <property type="match status" value="1"/>
</dbReference>
<evidence type="ECO:0000256" key="10">
    <source>
        <dbReference type="ARBA" id="ARBA00023014"/>
    </source>
</evidence>
<feature type="compositionally biased region" description="Basic residues" evidence="13">
    <location>
        <begin position="133"/>
        <end position="143"/>
    </location>
</feature>
<evidence type="ECO:0000256" key="4">
    <source>
        <dbReference type="ARBA" id="ARBA00022723"/>
    </source>
</evidence>
<dbReference type="Proteomes" id="UP000694920">
    <property type="component" value="Unplaced"/>
</dbReference>
<dbReference type="InterPro" id="IPR045028">
    <property type="entry name" value="DinG/Rad3-like"/>
</dbReference>
<dbReference type="KEGG" id="ccin:107267149"/>
<evidence type="ECO:0000256" key="5">
    <source>
        <dbReference type="ARBA" id="ARBA00022741"/>
    </source>
</evidence>
<dbReference type="PANTHER" id="PTHR11472:SF41">
    <property type="entry name" value="ATP-DEPENDENT DNA HELICASE DDX11-RELATED"/>
    <property type="match status" value="1"/>
</dbReference>
<dbReference type="RefSeq" id="XP_015593944.1">
    <property type="nucleotide sequence ID" value="XM_015738458.2"/>
</dbReference>
<dbReference type="SMART" id="SM00488">
    <property type="entry name" value="DEXDc2"/>
    <property type="match status" value="1"/>
</dbReference>
<dbReference type="GO" id="GO:0005634">
    <property type="term" value="C:nucleus"/>
    <property type="evidence" value="ECO:0007669"/>
    <property type="project" value="UniProtKB-SubCell"/>
</dbReference>
<evidence type="ECO:0000256" key="8">
    <source>
        <dbReference type="ARBA" id="ARBA00022840"/>
    </source>
</evidence>
<organism evidence="15 17">
    <name type="scientific">Cephus cinctus</name>
    <name type="common">Wheat stem sawfly</name>
    <dbReference type="NCBI Taxonomy" id="211228"/>
    <lineage>
        <taxon>Eukaryota</taxon>
        <taxon>Metazoa</taxon>
        <taxon>Ecdysozoa</taxon>
        <taxon>Arthropoda</taxon>
        <taxon>Hexapoda</taxon>
        <taxon>Insecta</taxon>
        <taxon>Pterygota</taxon>
        <taxon>Neoptera</taxon>
        <taxon>Endopterygota</taxon>
        <taxon>Hymenoptera</taxon>
        <taxon>Cephoidea</taxon>
        <taxon>Cephidae</taxon>
        <taxon>Cephus</taxon>
    </lineage>
</organism>
<dbReference type="InterPro" id="IPR013020">
    <property type="entry name" value="Rad3/Chl1-like"/>
</dbReference>
<dbReference type="InterPro" id="IPR006555">
    <property type="entry name" value="ATP-dep_Helicase_C"/>
</dbReference>